<name>A0AA40K0F6_9PEZI</name>
<keyword evidence="2" id="KW-1133">Transmembrane helix</keyword>
<keyword evidence="2" id="KW-0472">Membrane</keyword>
<feature type="region of interest" description="Disordered" evidence="1">
    <location>
        <begin position="222"/>
        <end position="257"/>
    </location>
</feature>
<feature type="transmembrane region" description="Helical" evidence="2">
    <location>
        <begin position="159"/>
        <end position="180"/>
    </location>
</feature>
<feature type="compositionally biased region" description="Basic and acidic residues" evidence="1">
    <location>
        <begin position="236"/>
        <end position="246"/>
    </location>
</feature>
<keyword evidence="2" id="KW-0812">Transmembrane</keyword>
<comment type="caution">
    <text evidence="3">The sequence shown here is derived from an EMBL/GenBank/DDBJ whole genome shotgun (WGS) entry which is preliminary data.</text>
</comment>
<dbReference type="AlphaFoldDB" id="A0AA40K0F6"/>
<sequence length="257" mass="28599">MNNSTKYDASILDRVADSCVYLDLNITYLHQSPSIPQFTHHHLSPSDPQPPTMFALFRPHPNDELARIGEAHLKHDLSAEDRARLRTAASKVNNYTTVGSLLGLGLGAAMAYRIHTNRVALYNAFKMVNRPVEVIFPNGRREPIPNIDRYMKPTLLSDAATYIAFGVFGSLFGGEMGLLAGSASASRTITSDPASQRRIEDAFRKFQIDVLQRQIKKLKSGIDKSNTNTDTDSFDDEKSSWEKLRDQAASLTSNLKD</sequence>
<accession>A0AA40K0F6</accession>
<evidence type="ECO:0000313" key="4">
    <source>
        <dbReference type="Proteomes" id="UP001172155"/>
    </source>
</evidence>
<feature type="transmembrane region" description="Helical" evidence="2">
    <location>
        <begin position="92"/>
        <end position="112"/>
    </location>
</feature>
<dbReference type="Proteomes" id="UP001172155">
    <property type="component" value="Unassembled WGS sequence"/>
</dbReference>
<evidence type="ECO:0000313" key="3">
    <source>
        <dbReference type="EMBL" id="KAK0741388.1"/>
    </source>
</evidence>
<evidence type="ECO:0000256" key="2">
    <source>
        <dbReference type="SAM" id="Phobius"/>
    </source>
</evidence>
<dbReference type="EMBL" id="JAUKUD010000006">
    <property type="protein sequence ID" value="KAK0741388.1"/>
    <property type="molecule type" value="Genomic_DNA"/>
</dbReference>
<organism evidence="3 4">
    <name type="scientific">Schizothecium vesticola</name>
    <dbReference type="NCBI Taxonomy" id="314040"/>
    <lineage>
        <taxon>Eukaryota</taxon>
        <taxon>Fungi</taxon>
        <taxon>Dikarya</taxon>
        <taxon>Ascomycota</taxon>
        <taxon>Pezizomycotina</taxon>
        <taxon>Sordariomycetes</taxon>
        <taxon>Sordariomycetidae</taxon>
        <taxon>Sordariales</taxon>
        <taxon>Schizotheciaceae</taxon>
        <taxon>Schizothecium</taxon>
    </lineage>
</organism>
<reference evidence="3" key="1">
    <citation type="submission" date="2023-06" db="EMBL/GenBank/DDBJ databases">
        <title>Genome-scale phylogeny and comparative genomics of the fungal order Sordariales.</title>
        <authorList>
            <consortium name="Lawrence Berkeley National Laboratory"/>
            <person name="Hensen N."/>
            <person name="Bonometti L."/>
            <person name="Westerberg I."/>
            <person name="Brannstrom I.O."/>
            <person name="Guillou S."/>
            <person name="Cros-Aarteil S."/>
            <person name="Calhoun S."/>
            <person name="Haridas S."/>
            <person name="Kuo A."/>
            <person name="Mondo S."/>
            <person name="Pangilinan J."/>
            <person name="Riley R."/>
            <person name="LaButti K."/>
            <person name="Andreopoulos B."/>
            <person name="Lipzen A."/>
            <person name="Chen C."/>
            <person name="Yanf M."/>
            <person name="Daum C."/>
            <person name="Ng V."/>
            <person name="Clum A."/>
            <person name="Steindorff A."/>
            <person name="Ohm R."/>
            <person name="Martin F."/>
            <person name="Silar P."/>
            <person name="Natvig D."/>
            <person name="Lalanne C."/>
            <person name="Gautier V."/>
            <person name="Ament-velasquez S.L."/>
            <person name="Kruys A."/>
            <person name="Hutchinson M.I."/>
            <person name="Powell A.J."/>
            <person name="Barry K."/>
            <person name="Miller A.N."/>
            <person name="Grigoriev I.V."/>
            <person name="Debuchy R."/>
            <person name="Gladieux P."/>
            <person name="Thoren M.H."/>
            <person name="Johannesson H."/>
        </authorList>
    </citation>
    <scope>NUCLEOTIDE SEQUENCE</scope>
    <source>
        <strain evidence="3">SMH3187-1</strain>
    </source>
</reference>
<proteinExistence type="predicted"/>
<keyword evidence="4" id="KW-1185">Reference proteome</keyword>
<gene>
    <name evidence="3" type="ORF">B0T18DRAFT_420078</name>
</gene>
<evidence type="ECO:0000256" key="1">
    <source>
        <dbReference type="SAM" id="MobiDB-lite"/>
    </source>
</evidence>
<protein>
    <submittedName>
        <fullName evidence="3">Uncharacterized protein</fullName>
    </submittedName>
</protein>